<evidence type="ECO:0000313" key="5">
    <source>
        <dbReference type="Proteomes" id="UP000598227"/>
    </source>
</evidence>
<accession>A0A8E1WDF8</accession>
<dbReference type="RefSeq" id="WP_184768814.1">
    <property type="nucleotide sequence ID" value="NZ_JACHGI010000003.1"/>
</dbReference>
<evidence type="ECO:0000313" key="3">
    <source>
        <dbReference type="EMBL" id="MBE1203456.1"/>
    </source>
</evidence>
<dbReference type="Proteomes" id="UP000532373">
    <property type="component" value="Unassembled WGS sequence"/>
</dbReference>
<dbReference type="EMBL" id="JACZEP010000001">
    <property type="protein sequence ID" value="MBE1203456.1"/>
    <property type="molecule type" value="Genomic_DNA"/>
</dbReference>
<sequence length="104" mass="11597">MGAIIGLMITCFAAVGVYKLFTQSDFRKSLFGEFAASPIETTFIFALCACMLLFFWGVFIPALGTIKIPFMGKRYELWAVAGIASLVGFAIMVFYTWLKTPRSR</sequence>
<dbReference type="Proteomes" id="UP000598227">
    <property type="component" value="Unassembled WGS sequence"/>
</dbReference>
<keyword evidence="5" id="KW-1185">Reference proteome</keyword>
<feature type="transmembrane region" description="Helical" evidence="1">
    <location>
        <begin position="43"/>
        <end position="63"/>
    </location>
</feature>
<keyword evidence="1" id="KW-0472">Membrane</keyword>
<dbReference type="AlphaFoldDB" id="A0A8E1WDF8"/>
<reference evidence="3 5" key="2">
    <citation type="submission" date="2020-09" db="EMBL/GenBank/DDBJ databases">
        <title>Draft Genome Sequence of Aminobacter carboxidus type strain DSM 1086, a soil Gram-negative carboxydobacterium.</title>
        <authorList>
            <person name="Turrini P."/>
            <person name="Tescari M."/>
            <person name="Artuso I."/>
            <person name="Lugli G.A."/>
            <person name="Frangipani E."/>
            <person name="Ventura M."/>
            <person name="Visca P."/>
        </authorList>
    </citation>
    <scope>NUCLEOTIDE SEQUENCE [LARGE SCALE GENOMIC DNA]</scope>
    <source>
        <strain evidence="3 5">DSM 1086</strain>
    </source>
</reference>
<name>A0A8E1WDF8_9HYPH</name>
<keyword evidence="1" id="KW-0812">Transmembrane</keyword>
<gene>
    <name evidence="2" type="ORF">HNQ96_002232</name>
    <name evidence="3" type="ORF">IHE39_04025</name>
</gene>
<dbReference type="EMBL" id="JACHGI010000003">
    <property type="protein sequence ID" value="MBB6466367.1"/>
    <property type="molecule type" value="Genomic_DNA"/>
</dbReference>
<evidence type="ECO:0000313" key="2">
    <source>
        <dbReference type="EMBL" id="MBB6466367.1"/>
    </source>
</evidence>
<proteinExistence type="predicted"/>
<protein>
    <submittedName>
        <fullName evidence="2">Magnesium-transporting ATPase (P-type)</fullName>
    </submittedName>
</protein>
<comment type="caution">
    <text evidence="2">The sequence shown here is derived from an EMBL/GenBank/DDBJ whole genome shotgun (WGS) entry which is preliminary data.</text>
</comment>
<reference evidence="2 4" key="1">
    <citation type="submission" date="2020-08" db="EMBL/GenBank/DDBJ databases">
        <title>Genomic Encyclopedia of Type Strains, Phase IV (KMG-IV): sequencing the most valuable type-strain genomes for metagenomic binning, comparative biology and taxonomic classification.</title>
        <authorList>
            <person name="Goeker M."/>
        </authorList>
    </citation>
    <scope>NUCLEOTIDE SEQUENCE [LARGE SCALE GENOMIC DNA]</scope>
    <source>
        <strain evidence="2 4">DSM 17454</strain>
    </source>
</reference>
<organism evidence="2 4">
    <name type="scientific">Aminobacter carboxidus</name>
    <dbReference type="NCBI Taxonomy" id="376165"/>
    <lineage>
        <taxon>Bacteria</taxon>
        <taxon>Pseudomonadati</taxon>
        <taxon>Pseudomonadota</taxon>
        <taxon>Alphaproteobacteria</taxon>
        <taxon>Hyphomicrobiales</taxon>
        <taxon>Phyllobacteriaceae</taxon>
        <taxon>Aminobacter</taxon>
    </lineage>
</organism>
<feature type="transmembrane region" description="Helical" evidence="1">
    <location>
        <begin position="75"/>
        <end position="98"/>
    </location>
</feature>
<evidence type="ECO:0000256" key="1">
    <source>
        <dbReference type="SAM" id="Phobius"/>
    </source>
</evidence>
<keyword evidence="1" id="KW-1133">Transmembrane helix</keyword>
<evidence type="ECO:0000313" key="4">
    <source>
        <dbReference type="Proteomes" id="UP000532373"/>
    </source>
</evidence>